<evidence type="ECO:0000256" key="3">
    <source>
        <dbReference type="ARBA" id="ARBA00022771"/>
    </source>
</evidence>
<evidence type="ECO:0000256" key="9">
    <source>
        <dbReference type="SAM" id="MobiDB-lite"/>
    </source>
</evidence>
<keyword evidence="5" id="KW-0805">Transcription regulation</keyword>
<dbReference type="PANTHER" id="PTHR46481">
    <property type="entry name" value="ZINC FINGER BED DOMAIN-CONTAINING PROTEIN 4"/>
    <property type="match status" value="1"/>
</dbReference>
<name>A0ABM1M0C1_NICVS</name>
<dbReference type="SUPFAM" id="SSF57667">
    <property type="entry name" value="beta-beta-alpha zinc fingers"/>
    <property type="match status" value="1"/>
</dbReference>
<feature type="domain" description="BED-type" evidence="10">
    <location>
        <begin position="1"/>
        <end position="53"/>
    </location>
</feature>
<gene>
    <name evidence="12" type="primary">LOC108556411</name>
</gene>
<comment type="subcellular location">
    <subcellularLocation>
        <location evidence="1">Nucleus</location>
    </subcellularLocation>
</comment>
<feature type="compositionally biased region" description="Acidic residues" evidence="9">
    <location>
        <begin position="280"/>
        <end position="298"/>
    </location>
</feature>
<dbReference type="SUPFAM" id="SSF53098">
    <property type="entry name" value="Ribonuclease H-like"/>
    <property type="match status" value="1"/>
</dbReference>
<evidence type="ECO:0000256" key="6">
    <source>
        <dbReference type="ARBA" id="ARBA00023163"/>
    </source>
</evidence>
<sequence length="609" mass="69606">MADTVWTYYTKEKGGEKARCLICENKLLSCKGSSTSGLIRHLHHVHKINVLKRNVNDNQVAGSSNTRKVPTTITKQPLISFVMTQRHSLSEIVARLASVDGFSINGISKSEFIRQALSDRQCILPNDKNDIKKLIYEFHEFAKCEIVGKIKSHKEKCGKFSLTLNEWKSSRNRRYLNINIHFNKQYINLGVLRMVESSTAIKIIDLVNSKLSEFGIHLSDVVASTTDGAAVMLKFGGLSQYIHQICYNHGIHLAVADIIYNKNKKYSINQNDITENEYSSTEDDFFESDDETDNEEPDNAVSHKRTVDDIKPALQMVRRIVKFFKIAPNRNSILQNHVKEMHGLEMSLILDCKTRWKSIVTMTERFLKIVDSVRNALRDLSSLHLLNDDNIPILWNICNALKPIKLAVEALSRHDANLVTADAILKFLFDSLRENDDNISYELLEVLLYHVKERRNQDLVSLAKFLQTLDLQSTATYDLPSSSKSAIIHYASELFNRLFEHEVECDDMVKIEVQSDDSFGEENEQHLDIHDRLADAINAALKTKKIETKDLQKELQIYESTGNITKNLQNLLDSLMTIRPTSIQSVRVLSLSDFSIDCLTFLKCYFLNK</sequence>
<evidence type="ECO:0000256" key="2">
    <source>
        <dbReference type="ARBA" id="ARBA00022723"/>
    </source>
</evidence>
<dbReference type="Proteomes" id="UP000695000">
    <property type="component" value="Unplaced"/>
</dbReference>
<keyword evidence="11" id="KW-1185">Reference proteome</keyword>
<keyword evidence="2" id="KW-0479">Metal-binding</keyword>
<evidence type="ECO:0000256" key="4">
    <source>
        <dbReference type="ARBA" id="ARBA00022833"/>
    </source>
</evidence>
<feature type="region of interest" description="Disordered" evidence="9">
    <location>
        <begin position="279"/>
        <end position="300"/>
    </location>
</feature>
<reference evidence="12" key="1">
    <citation type="submission" date="2025-08" db="UniProtKB">
        <authorList>
            <consortium name="RefSeq"/>
        </authorList>
    </citation>
    <scope>IDENTIFICATION</scope>
    <source>
        <tissue evidence="12">Whole Larva</tissue>
    </source>
</reference>
<evidence type="ECO:0000256" key="1">
    <source>
        <dbReference type="ARBA" id="ARBA00004123"/>
    </source>
</evidence>
<dbReference type="GeneID" id="108556411"/>
<dbReference type="InterPro" id="IPR052035">
    <property type="entry name" value="ZnF_BED_domain_contain"/>
</dbReference>
<proteinExistence type="predicted"/>
<dbReference type="SMART" id="SM00614">
    <property type="entry name" value="ZnF_BED"/>
    <property type="match status" value="1"/>
</dbReference>
<evidence type="ECO:0000313" key="12">
    <source>
        <dbReference type="RefSeq" id="XP_017768021.1"/>
    </source>
</evidence>
<keyword evidence="6" id="KW-0804">Transcription</keyword>
<dbReference type="RefSeq" id="XP_017768021.1">
    <property type="nucleotide sequence ID" value="XM_017912532.1"/>
</dbReference>
<evidence type="ECO:0000256" key="7">
    <source>
        <dbReference type="ARBA" id="ARBA00023242"/>
    </source>
</evidence>
<dbReference type="InterPro" id="IPR003656">
    <property type="entry name" value="Znf_BED"/>
</dbReference>
<evidence type="ECO:0000256" key="8">
    <source>
        <dbReference type="PROSITE-ProRule" id="PRU00027"/>
    </source>
</evidence>
<protein>
    <submittedName>
        <fullName evidence="12">Uncharacterized protein LOC108556411</fullName>
    </submittedName>
</protein>
<dbReference type="PANTHER" id="PTHR46481:SF10">
    <property type="entry name" value="ZINC FINGER BED DOMAIN-CONTAINING PROTEIN 39"/>
    <property type="match status" value="1"/>
</dbReference>
<keyword evidence="3 8" id="KW-0863">Zinc-finger</keyword>
<keyword evidence="7" id="KW-0539">Nucleus</keyword>
<dbReference type="InterPro" id="IPR036236">
    <property type="entry name" value="Znf_C2H2_sf"/>
</dbReference>
<dbReference type="Pfam" id="PF02892">
    <property type="entry name" value="zf-BED"/>
    <property type="match status" value="1"/>
</dbReference>
<accession>A0ABM1M0C1</accession>
<dbReference type="PROSITE" id="PS50808">
    <property type="entry name" value="ZF_BED"/>
    <property type="match status" value="1"/>
</dbReference>
<organism evidence="11 12">
    <name type="scientific">Nicrophorus vespilloides</name>
    <name type="common">Boreal carrion beetle</name>
    <dbReference type="NCBI Taxonomy" id="110193"/>
    <lineage>
        <taxon>Eukaryota</taxon>
        <taxon>Metazoa</taxon>
        <taxon>Ecdysozoa</taxon>
        <taxon>Arthropoda</taxon>
        <taxon>Hexapoda</taxon>
        <taxon>Insecta</taxon>
        <taxon>Pterygota</taxon>
        <taxon>Neoptera</taxon>
        <taxon>Endopterygota</taxon>
        <taxon>Coleoptera</taxon>
        <taxon>Polyphaga</taxon>
        <taxon>Staphyliniformia</taxon>
        <taxon>Silphidae</taxon>
        <taxon>Nicrophorinae</taxon>
        <taxon>Nicrophorus</taxon>
    </lineage>
</organism>
<evidence type="ECO:0000256" key="5">
    <source>
        <dbReference type="ARBA" id="ARBA00023015"/>
    </source>
</evidence>
<evidence type="ECO:0000259" key="10">
    <source>
        <dbReference type="PROSITE" id="PS50808"/>
    </source>
</evidence>
<evidence type="ECO:0000313" key="11">
    <source>
        <dbReference type="Proteomes" id="UP000695000"/>
    </source>
</evidence>
<dbReference type="InterPro" id="IPR012337">
    <property type="entry name" value="RNaseH-like_sf"/>
</dbReference>
<keyword evidence="4" id="KW-0862">Zinc</keyword>